<evidence type="ECO:0000313" key="3">
    <source>
        <dbReference type="Proteomes" id="UP000188820"/>
    </source>
</evidence>
<dbReference type="Proteomes" id="UP000188820">
    <property type="component" value="Unassembled WGS sequence"/>
</dbReference>
<protein>
    <recommendedName>
        <fullName evidence="4">Transcriptional regulator</fullName>
    </recommendedName>
</protein>
<dbReference type="Pfam" id="PF04246">
    <property type="entry name" value="RseC_MucC"/>
    <property type="match status" value="1"/>
</dbReference>
<gene>
    <name evidence="2" type="ORF">BKG89_05260</name>
</gene>
<dbReference type="EMBL" id="MLAA01000022">
    <property type="protein sequence ID" value="OOF69846.1"/>
    <property type="molecule type" value="Genomic_DNA"/>
</dbReference>
<dbReference type="InterPro" id="IPR007359">
    <property type="entry name" value="SigmaE_reg_RseC_MucC"/>
</dbReference>
<organism evidence="2 3">
    <name type="scientific">Rodentibacter caecimuris</name>
    <dbReference type="NCBI Taxonomy" id="1796644"/>
    <lineage>
        <taxon>Bacteria</taxon>
        <taxon>Pseudomonadati</taxon>
        <taxon>Pseudomonadota</taxon>
        <taxon>Gammaproteobacteria</taxon>
        <taxon>Pasteurellales</taxon>
        <taxon>Pasteurellaceae</taxon>
        <taxon>Rodentibacter</taxon>
    </lineage>
</organism>
<keyword evidence="3" id="KW-1185">Reference proteome</keyword>
<accession>A0ABX3KYL0</accession>
<comment type="caution">
    <text evidence="2">The sequence shown here is derived from an EMBL/GenBank/DDBJ whole genome shotgun (WGS) entry which is preliminary data.</text>
</comment>
<keyword evidence="1" id="KW-0472">Membrane</keyword>
<evidence type="ECO:0000313" key="2">
    <source>
        <dbReference type="EMBL" id="OOF69846.1"/>
    </source>
</evidence>
<evidence type="ECO:0000256" key="1">
    <source>
        <dbReference type="SAM" id="Phobius"/>
    </source>
</evidence>
<dbReference type="PIRSF" id="PIRSF004923">
    <property type="entry name" value="RseC"/>
    <property type="match status" value="1"/>
</dbReference>
<reference evidence="2 3" key="1">
    <citation type="submission" date="2016-10" db="EMBL/GenBank/DDBJ databases">
        <title>Rodentibacter gen. nov. and new species.</title>
        <authorList>
            <person name="Christensen H."/>
        </authorList>
    </citation>
    <scope>NUCLEOTIDE SEQUENCE [LARGE SCALE GENOMIC DNA]</scope>
    <source>
        <strain evidence="2 3">1998236014</strain>
    </source>
</reference>
<dbReference type="PANTHER" id="PTHR35867">
    <property type="entry name" value="PROTEIN RSEC"/>
    <property type="match status" value="1"/>
</dbReference>
<dbReference type="PANTHER" id="PTHR35867:SF1">
    <property type="entry name" value="PROTEIN RSEC"/>
    <property type="match status" value="1"/>
</dbReference>
<proteinExistence type="predicted"/>
<keyword evidence="1" id="KW-1133">Transmembrane helix</keyword>
<name>A0ABX3KYL0_9PAST</name>
<keyword evidence="1" id="KW-0812">Transmembrane</keyword>
<dbReference type="InterPro" id="IPR026268">
    <property type="entry name" value="RseC"/>
</dbReference>
<dbReference type="RefSeq" id="WP_077463137.1">
    <property type="nucleotide sequence ID" value="NZ_MLAA01000022.1"/>
</dbReference>
<feature type="transmembrane region" description="Helical" evidence="1">
    <location>
        <begin position="80"/>
        <end position="100"/>
    </location>
</feature>
<evidence type="ECO:0008006" key="4">
    <source>
        <dbReference type="Google" id="ProtNLM"/>
    </source>
</evidence>
<sequence>MLKELAEVVSYQSGVATVKCRSQSACGQCMAKNHCGTSALSELNGKTSEHIFILESITPLKVGQIIEIGIEEKSMLFSALLLYIIPLFTLLSTTILTSYWFESELIRTGFIFFSTALSFVVIKIFTKHFSLQKEFHPILLKIVH</sequence>
<feature type="transmembrane region" description="Helical" evidence="1">
    <location>
        <begin position="106"/>
        <end position="125"/>
    </location>
</feature>